<gene>
    <name evidence="1" type="ORF">ESB00_00605</name>
</gene>
<evidence type="ECO:0000313" key="2">
    <source>
        <dbReference type="Proteomes" id="UP000290218"/>
    </source>
</evidence>
<proteinExistence type="predicted"/>
<dbReference type="AlphaFoldDB" id="A0A4Q1C6R9"/>
<accession>A0A4Q1C6R9</accession>
<evidence type="ECO:0000313" key="1">
    <source>
        <dbReference type="EMBL" id="RXK54432.1"/>
    </source>
</evidence>
<comment type="caution">
    <text evidence="1">The sequence shown here is derived from an EMBL/GenBank/DDBJ whole genome shotgun (WGS) entry which is preliminary data.</text>
</comment>
<sequence length="129" mass="14395">MNRRGFLWAAVVAGLALGVRGPAEEPARDPETVIRTALRARRHLEFIYHDHVRLVEPHALGRLRDGTVVLLAWQVAGGSRSEPPPGWCSFLVAGISGLALTRENFTPRADYRPEKTKLREILAEVAHRE</sequence>
<dbReference type="EMBL" id="SDHX01000001">
    <property type="protein sequence ID" value="RXK54432.1"/>
    <property type="molecule type" value="Genomic_DNA"/>
</dbReference>
<dbReference type="Proteomes" id="UP000290218">
    <property type="component" value="Unassembled WGS sequence"/>
</dbReference>
<reference evidence="1 2" key="1">
    <citation type="submission" date="2019-01" db="EMBL/GenBank/DDBJ databases">
        <title>Lacunisphaera sp. strain TWA-58.</title>
        <authorList>
            <person name="Chen W.-M."/>
        </authorList>
    </citation>
    <scope>NUCLEOTIDE SEQUENCE [LARGE SCALE GENOMIC DNA]</scope>
    <source>
        <strain evidence="1 2">TWA-58</strain>
    </source>
</reference>
<name>A0A4Q1C6R9_9BACT</name>
<dbReference type="OrthoDB" id="1493123at2"/>
<dbReference type="RefSeq" id="WP_129045797.1">
    <property type="nucleotide sequence ID" value="NZ_SDHX01000001.1"/>
</dbReference>
<protein>
    <submittedName>
        <fullName evidence="1">Uncharacterized protein</fullName>
    </submittedName>
</protein>
<keyword evidence="2" id="KW-1185">Reference proteome</keyword>
<organism evidence="1 2">
    <name type="scientific">Oleiharenicola lentus</name>
    <dbReference type="NCBI Taxonomy" id="2508720"/>
    <lineage>
        <taxon>Bacteria</taxon>
        <taxon>Pseudomonadati</taxon>
        <taxon>Verrucomicrobiota</taxon>
        <taxon>Opitutia</taxon>
        <taxon>Opitutales</taxon>
        <taxon>Opitutaceae</taxon>
        <taxon>Oleiharenicola</taxon>
    </lineage>
</organism>